<dbReference type="PANTHER" id="PTHR42939">
    <property type="entry name" value="ABC TRANSPORTER ATP-BINDING PROTEIN ALBC-RELATED"/>
    <property type="match status" value="1"/>
</dbReference>
<dbReference type="PROSITE" id="PS50893">
    <property type="entry name" value="ABC_TRANSPORTER_2"/>
    <property type="match status" value="1"/>
</dbReference>
<reference evidence="5 6" key="1">
    <citation type="submission" date="2019-03" db="EMBL/GenBank/DDBJ databases">
        <title>Sequencing the genomes of 1000 actinobacteria strains.</title>
        <authorList>
            <person name="Klenk H.-P."/>
        </authorList>
    </citation>
    <scope>NUCLEOTIDE SEQUENCE [LARGE SCALE GENOMIC DNA]</scope>
    <source>
        <strain evidence="5 6">DSM 43805</strain>
    </source>
</reference>
<feature type="domain" description="ABC transporter" evidence="4">
    <location>
        <begin position="7"/>
        <end position="230"/>
    </location>
</feature>
<evidence type="ECO:0000256" key="3">
    <source>
        <dbReference type="ARBA" id="ARBA00022840"/>
    </source>
</evidence>
<dbReference type="InterPro" id="IPR027417">
    <property type="entry name" value="P-loop_NTPase"/>
</dbReference>
<organism evidence="5 6">
    <name type="scientific">Paractinoplanes brasiliensis</name>
    <dbReference type="NCBI Taxonomy" id="52695"/>
    <lineage>
        <taxon>Bacteria</taxon>
        <taxon>Bacillati</taxon>
        <taxon>Actinomycetota</taxon>
        <taxon>Actinomycetes</taxon>
        <taxon>Micromonosporales</taxon>
        <taxon>Micromonosporaceae</taxon>
        <taxon>Paractinoplanes</taxon>
    </lineage>
</organism>
<accession>A0A4R6JV06</accession>
<proteinExistence type="predicted"/>
<dbReference type="SMART" id="SM00382">
    <property type="entry name" value="AAA"/>
    <property type="match status" value="1"/>
</dbReference>
<dbReference type="PANTHER" id="PTHR42939:SF1">
    <property type="entry name" value="ABC TRANSPORTER ATP-BINDING PROTEIN ALBC-RELATED"/>
    <property type="match status" value="1"/>
</dbReference>
<dbReference type="OrthoDB" id="9804819at2"/>
<keyword evidence="3 5" id="KW-0067">ATP-binding</keyword>
<dbReference type="SUPFAM" id="SSF52540">
    <property type="entry name" value="P-loop containing nucleoside triphosphate hydrolases"/>
    <property type="match status" value="1"/>
</dbReference>
<dbReference type="CDD" id="cd03230">
    <property type="entry name" value="ABC_DR_subfamily_A"/>
    <property type="match status" value="1"/>
</dbReference>
<dbReference type="InterPro" id="IPR003439">
    <property type="entry name" value="ABC_transporter-like_ATP-bd"/>
</dbReference>
<evidence type="ECO:0000313" key="5">
    <source>
        <dbReference type="EMBL" id="TDO39672.1"/>
    </source>
</evidence>
<evidence type="ECO:0000259" key="4">
    <source>
        <dbReference type="PROSITE" id="PS50893"/>
    </source>
</evidence>
<evidence type="ECO:0000256" key="2">
    <source>
        <dbReference type="ARBA" id="ARBA00022741"/>
    </source>
</evidence>
<evidence type="ECO:0000256" key="1">
    <source>
        <dbReference type="ARBA" id="ARBA00022448"/>
    </source>
</evidence>
<dbReference type="Pfam" id="PF00005">
    <property type="entry name" value="ABC_tran"/>
    <property type="match status" value="1"/>
</dbReference>
<name>A0A4R6JV06_9ACTN</name>
<comment type="caution">
    <text evidence="5">The sequence shown here is derived from an EMBL/GenBank/DDBJ whole genome shotgun (WGS) entry which is preliminary data.</text>
</comment>
<dbReference type="EMBL" id="SNWR01000001">
    <property type="protein sequence ID" value="TDO39672.1"/>
    <property type="molecule type" value="Genomic_DNA"/>
</dbReference>
<dbReference type="GO" id="GO:0005524">
    <property type="term" value="F:ATP binding"/>
    <property type="evidence" value="ECO:0007669"/>
    <property type="project" value="UniProtKB-KW"/>
</dbReference>
<dbReference type="InterPro" id="IPR051782">
    <property type="entry name" value="ABC_Transporter_VariousFunc"/>
</dbReference>
<keyword evidence="6" id="KW-1185">Reference proteome</keyword>
<gene>
    <name evidence="5" type="ORF">C8E87_3368</name>
</gene>
<dbReference type="RefSeq" id="WP_133873960.1">
    <property type="nucleotide sequence ID" value="NZ_BOMD01000054.1"/>
</dbReference>
<dbReference type="Proteomes" id="UP000294901">
    <property type="component" value="Unassembled WGS sequence"/>
</dbReference>
<dbReference type="GO" id="GO:0016887">
    <property type="term" value="F:ATP hydrolysis activity"/>
    <property type="evidence" value="ECO:0007669"/>
    <property type="project" value="InterPro"/>
</dbReference>
<dbReference type="AlphaFoldDB" id="A0A4R6JV06"/>
<dbReference type="InterPro" id="IPR003593">
    <property type="entry name" value="AAA+_ATPase"/>
</dbReference>
<keyword evidence="1" id="KW-0813">Transport</keyword>
<dbReference type="Gene3D" id="3.40.50.300">
    <property type="entry name" value="P-loop containing nucleotide triphosphate hydrolases"/>
    <property type="match status" value="1"/>
</dbReference>
<protein>
    <submittedName>
        <fullName evidence="5">ABC-2 type transport system ATP-binding protein</fullName>
    </submittedName>
</protein>
<evidence type="ECO:0000313" key="6">
    <source>
        <dbReference type="Proteomes" id="UP000294901"/>
    </source>
</evidence>
<sequence>MSADTALEVTGLTHSFGRRRALDYCSFTVPVGAVTALVGRNGAGKSTLLRAASGLLRPDGGEVRVFGEPAGDRSLPRIGYVAQAAPLYPTLTVAQTLDLGARLNPSWDAAYARQLTDGAALPFAARVGMLAPGHRSRLALVMALAKRPDLLLLDEPLAPLDPVARTEALGTLMADVAERGTTVVLSSHVVADVDGVCDHVVVLAEGRVRLAGEVEPMLAAHSVAVGPSDAISALGGVEIVDVRTAGRDATALIRSAGPATTEGLSWHRPTLEELLLGHLRSAGLQPERKVPA</sequence>
<keyword evidence="2" id="KW-0547">Nucleotide-binding</keyword>